<sequence length="109" mass="12513">MAVSNDFLQFVLDQLSGWGTVNIKKMFGGVALYQEELAFAMLMNDEVYLKVDDFTEKKFIKAGSVQLKLFKNNAVVVSFYSLPSEVLEDADLFKDWSKEAFEIQKKRNL</sequence>
<evidence type="ECO:0000313" key="2">
    <source>
        <dbReference type="EMBL" id="SDW07712.1"/>
    </source>
</evidence>
<dbReference type="EMBL" id="FNNJ01000001">
    <property type="protein sequence ID" value="SDW07712.1"/>
    <property type="molecule type" value="Genomic_DNA"/>
</dbReference>
<dbReference type="RefSeq" id="WP_139170903.1">
    <property type="nucleotide sequence ID" value="NZ_FNNJ01000001.1"/>
</dbReference>
<dbReference type="Proteomes" id="UP000199595">
    <property type="component" value="Unassembled WGS sequence"/>
</dbReference>
<gene>
    <name evidence="2" type="ORF">SAMN05444411_10127</name>
</gene>
<dbReference type="Gene3D" id="3.30.1460.30">
    <property type="entry name" value="YgaC/TfoX-N like chaperone"/>
    <property type="match status" value="1"/>
</dbReference>
<keyword evidence="3" id="KW-1185">Reference proteome</keyword>
<dbReference type="Pfam" id="PF04993">
    <property type="entry name" value="TfoX_N"/>
    <property type="match status" value="1"/>
</dbReference>
<dbReference type="OrthoDB" id="9803291at2"/>
<protein>
    <submittedName>
        <fullName evidence="2">DNA transformation protein</fullName>
    </submittedName>
</protein>
<reference evidence="3" key="1">
    <citation type="submission" date="2016-10" db="EMBL/GenBank/DDBJ databases">
        <authorList>
            <person name="Varghese N."/>
            <person name="Submissions S."/>
        </authorList>
    </citation>
    <scope>NUCLEOTIDE SEQUENCE [LARGE SCALE GENOMIC DNA]</scope>
    <source>
        <strain evidence="3">DSM 24956</strain>
    </source>
</reference>
<evidence type="ECO:0000259" key="1">
    <source>
        <dbReference type="Pfam" id="PF04993"/>
    </source>
</evidence>
<accession>A0A1H2QKK8</accession>
<dbReference type="PANTHER" id="PTHR36121">
    <property type="entry name" value="PROTEIN SXY"/>
    <property type="match status" value="1"/>
</dbReference>
<name>A0A1H2QKK8_9FLAO</name>
<dbReference type="PANTHER" id="PTHR36121:SF1">
    <property type="entry name" value="PROTEIN SXY"/>
    <property type="match status" value="1"/>
</dbReference>
<dbReference type="SUPFAM" id="SSF159894">
    <property type="entry name" value="YgaC/TfoX-N like"/>
    <property type="match status" value="1"/>
</dbReference>
<feature type="domain" description="TfoX N-terminal" evidence="1">
    <location>
        <begin position="13"/>
        <end position="102"/>
    </location>
</feature>
<dbReference type="InterPro" id="IPR047525">
    <property type="entry name" value="TfoX-like"/>
</dbReference>
<dbReference type="InterPro" id="IPR007076">
    <property type="entry name" value="TfoX_N"/>
</dbReference>
<evidence type="ECO:0000313" key="3">
    <source>
        <dbReference type="Proteomes" id="UP000199595"/>
    </source>
</evidence>
<dbReference type="AlphaFoldDB" id="A0A1H2QKK8"/>
<proteinExistence type="predicted"/>
<organism evidence="2 3">
    <name type="scientific">Lutibacter oricola</name>
    <dbReference type="NCBI Taxonomy" id="762486"/>
    <lineage>
        <taxon>Bacteria</taxon>
        <taxon>Pseudomonadati</taxon>
        <taxon>Bacteroidota</taxon>
        <taxon>Flavobacteriia</taxon>
        <taxon>Flavobacteriales</taxon>
        <taxon>Flavobacteriaceae</taxon>
        <taxon>Lutibacter</taxon>
    </lineage>
</organism>
<dbReference type="STRING" id="762486.SAMN05444411_10127"/>